<evidence type="ECO:0000313" key="10">
    <source>
        <dbReference type="Proteomes" id="UP000587527"/>
    </source>
</evidence>
<dbReference type="GO" id="GO:0071916">
    <property type="term" value="F:dipeptide transmembrane transporter activity"/>
    <property type="evidence" value="ECO:0007669"/>
    <property type="project" value="TreeGrafter"/>
</dbReference>
<dbReference type="EMBL" id="JACHMN010000002">
    <property type="protein sequence ID" value="MBB5871191.1"/>
    <property type="molecule type" value="Genomic_DNA"/>
</dbReference>
<evidence type="ECO:0000256" key="5">
    <source>
        <dbReference type="ARBA" id="ARBA00022989"/>
    </source>
</evidence>
<feature type="transmembrane region" description="Helical" evidence="7">
    <location>
        <begin position="258"/>
        <end position="280"/>
    </location>
</feature>
<evidence type="ECO:0000256" key="4">
    <source>
        <dbReference type="ARBA" id="ARBA00022692"/>
    </source>
</evidence>
<protein>
    <submittedName>
        <fullName evidence="9">Peptide/nickel transport system permease protein</fullName>
    </submittedName>
</protein>
<dbReference type="InterPro" id="IPR045621">
    <property type="entry name" value="BPD_transp_1_N"/>
</dbReference>
<keyword evidence="4 7" id="KW-0812">Transmembrane</keyword>
<evidence type="ECO:0000256" key="1">
    <source>
        <dbReference type="ARBA" id="ARBA00004651"/>
    </source>
</evidence>
<feature type="transmembrane region" description="Helical" evidence="7">
    <location>
        <begin position="116"/>
        <end position="141"/>
    </location>
</feature>
<dbReference type="InterPro" id="IPR000515">
    <property type="entry name" value="MetI-like"/>
</dbReference>
<evidence type="ECO:0000256" key="3">
    <source>
        <dbReference type="ARBA" id="ARBA00022475"/>
    </source>
</evidence>
<keyword evidence="10" id="KW-1185">Reference proteome</keyword>
<comment type="subcellular location">
    <subcellularLocation>
        <location evidence="1 7">Cell membrane</location>
        <topology evidence="1 7">Multi-pass membrane protein</topology>
    </subcellularLocation>
</comment>
<comment type="similarity">
    <text evidence="7">Belongs to the binding-protein-dependent transport system permease family.</text>
</comment>
<proteinExistence type="inferred from homology"/>
<evidence type="ECO:0000259" key="8">
    <source>
        <dbReference type="PROSITE" id="PS50928"/>
    </source>
</evidence>
<feature type="transmembrane region" description="Helical" evidence="7">
    <location>
        <begin position="12"/>
        <end position="30"/>
    </location>
</feature>
<feature type="transmembrane region" description="Helical" evidence="7">
    <location>
        <begin position="153"/>
        <end position="176"/>
    </location>
</feature>
<dbReference type="AlphaFoldDB" id="A0A841BWV1"/>
<keyword evidence="5 7" id="KW-1133">Transmembrane helix</keyword>
<gene>
    <name evidence="9" type="ORF">F4553_004570</name>
</gene>
<keyword evidence="6 7" id="KW-0472">Membrane</keyword>
<dbReference type="GO" id="GO:0005886">
    <property type="term" value="C:plasma membrane"/>
    <property type="evidence" value="ECO:0007669"/>
    <property type="project" value="UniProtKB-SubCell"/>
</dbReference>
<feature type="domain" description="ABC transmembrane type-1" evidence="8">
    <location>
        <begin position="114"/>
        <end position="323"/>
    </location>
</feature>
<dbReference type="InterPro" id="IPR035906">
    <property type="entry name" value="MetI-like_sf"/>
</dbReference>
<dbReference type="Pfam" id="PF19300">
    <property type="entry name" value="BPD_transp_1_N"/>
    <property type="match status" value="1"/>
</dbReference>
<evidence type="ECO:0000256" key="7">
    <source>
        <dbReference type="RuleBase" id="RU363032"/>
    </source>
</evidence>
<dbReference type="SUPFAM" id="SSF161098">
    <property type="entry name" value="MetI-like"/>
    <property type="match status" value="1"/>
</dbReference>
<dbReference type="Proteomes" id="UP000587527">
    <property type="component" value="Unassembled WGS sequence"/>
</dbReference>
<keyword evidence="2 7" id="KW-0813">Transport</keyword>
<organism evidence="9 10">
    <name type="scientific">Allocatelliglobosispora scoriae</name>
    <dbReference type="NCBI Taxonomy" id="643052"/>
    <lineage>
        <taxon>Bacteria</taxon>
        <taxon>Bacillati</taxon>
        <taxon>Actinomycetota</taxon>
        <taxon>Actinomycetes</taxon>
        <taxon>Micromonosporales</taxon>
        <taxon>Micromonosporaceae</taxon>
        <taxon>Allocatelliglobosispora</taxon>
    </lineage>
</organism>
<name>A0A841BWV1_9ACTN</name>
<feature type="transmembrane region" description="Helical" evidence="7">
    <location>
        <begin position="196"/>
        <end position="213"/>
    </location>
</feature>
<dbReference type="RefSeq" id="WP_184839087.1">
    <property type="nucleotide sequence ID" value="NZ_JACHMN010000002.1"/>
</dbReference>
<feature type="transmembrane region" description="Helical" evidence="7">
    <location>
        <begin position="300"/>
        <end position="326"/>
    </location>
</feature>
<comment type="caution">
    <text evidence="9">The sequence shown here is derived from an EMBL/GenBank/DDBJ whole genome shotgun (WGS) entry which is preliminary data.</text>
</comment>
<evidence type="ECO:0000256" key="6">
    <source>
        <dbReference type="ARBA" id="ARBA00023136"/>
    </source>
</evidence>
<dbReference type="PROSITE" id="PS50928">
    <property type="entry name" value="ABC_TM1"/>
    <property type="match status" value="1"/>
</dbReference>
<dbReference type="PANTHER" id="PTHR43163:SF6">
    <property type="entry name" value="DIPEPTIDE TRANSPORT SYSTEM PERMEASE PROTEIN DPPB-RELATED"/>
    <property type="match status" value="1"/>
</dbReference>
<dbReference type="Pfam" id="PF00528">
    <property type="entry name" value="BPD_transp_1"/>
    <property type="match status" value="1"/>
</dbReference>
<sequence>MFFYLVRRITTAIGMLFLVSVTTFGIFFLVPKATGTDPAVLFTGKTADARAVEGIRIKLGLGDPIWLQYWHFIKGIFVGRDFNSGPDVTHCSAPCFGYSFKTDQEVWGLLISRLPVTLSLALGAAVIWLLVGTLAGSISALRKGTMLDRTVMILALAGVSLPIYFTGLIAQLLFVHKLEWFPPIGYVDFLDSPGEWAMNLILPWITLAMLYAAQYARMTRGAMLDTLGEDYVRTARAKGLRERKVIGKHAMRSVMTPVITIFGLDLGGLLGGAILTEGVFSLHGLGKEAIQAIGSFDLPVIMGVTLFGAFFIVVANLAVDLLYAVIDPRVKLS</sequence>
<dbReference type="PANTHER" id="PTHR43163">
    <property type="entry name" value="DIPEPTIDE TRANSPORT SYSTEM PERMEASE PROTEIN DPPB-RELATED"/>
    <property type="match status" value="1"/>
</dbReference>
<dbReference type="Gene3D" id="1.10.3720.10">
    <property type="entry name" value="MetI-like"/>
    <property type="match status" value="1"/>
</dbReference>
<evidence type="ECO:0000256" key="2">
    <source>
        <dbReference type="ARBA" id="ARBA00022448"/>
    </source>
</evidence>
<keyword evidence="3" id="KW-1003">Cell membrane</keyword>
<dbReference type="CDD" id="cd06261">
    <property type="entry name" value="TM_PBP2"/>
    <property type="match status" value="1"/>
</dbReference>
<evidence type="ECO:0000313" key="9">
    <source>
        <dbReference type="EMBL" id="MBB5871191.1"/>
    </source>
</evidence>
<accession>A0A841BWV1</accession>
<reference evidence="9 10" key="1">
    <citation type="submission" date="2020-08" db="EMBL/GenBank/DDBJ databases">
        <title>Sequencing the genomes of 1000 actinobacteria strains.</title>
        <authorList>
            <person name="Klenk H.-P."/>
        </authorList>
    </citation>
    <scope>NUCLEOTIDE SEQUENCE [LARGE SCALE GENOMIC DNA]</scope>
    <source>
        <strain evidence="9 10">DSM 45362</strain>
    </source>
</reference>